<organism evidence="1">
    <name type="scientific">Setaria italica</name>
    <name type="common">Foxtail millet</name>
    <name type="synonym">Panicum italicum</name>
    <dbReference type="NCBI Taxonomy" id="4555"/>
    <lineage>
        <taxon>Eukaryota</taxon>
        <taxon>Viridiplantae</taxon>
        <taxon>Streptophyta</taxon>
        <taxon>Embryophyta</taxon>
        <taxon>Tracheophyta</taxon>
        <taxon>Spermatophyta</taxon>
        <taxon>Magnoliopsida</taxon>
        <taxon>Liliopsida</taxon>
        <taxon>Poales</taxon>
        <taxon>Poaceae</taxon>
        <taxon>PACMAD clade</taxon>
        <taxon>Panicoideae</taxon>
        <taxon>Panicodae</taxon>
        <taxon>Paniceae</taxon>
        <taxon>Cenchrinae</taxon>
        <taxon>Setaria</taxon>
    </lineage>
</organism>
<dbReference type="AlphaFoldDB" id="A0A368QWN2"/>
<dbReference type="EMBL" id="CM003531">
    <property type="protein sequence ID" value="RCV22351.1"/>
    <property type="molecule type" value="Genomic_DNA"/>
</dbReference>
<evidence type="ECO:0008006" key="2">
    <source>
        <dbReference type="Google" id="ProtNLM"/>
    </source>
</evidence>
<name>A0A368QWN2_SETIT</name>
<proteinExistence type="predicted"/>
<reference evidence="1" key="1">
    <citation type="journal article" date="2012" name="Nat. Biotechnol.">
        <title>Reference genome sequence of the model plant Setaria.</title>
        <authorList>
            <person name="Bennetzen J.L."/>
            <person name="Schmutz J."/>
            <person name="Wang H."/>
            <person name="Percifield R."/>
            <person name="Hawkins J."/>
            <person name="Pontaroli A.C."/>
            <person name="Estep M."/>
            <person name="Feng L."/>
            <person name="Vaughn J.N."/>
            <person name="Grimwood J."/>
            <person name="Jenkins J."/>
            <person name="Barry K."/>
            <person name="Lindquist E."/>
            <person name="Hellsten U."/>
            <person name="Deshpande S."/>
            <person name="Wang X."/>
            <person name="Wu X."/>
            <person name="Mitros T."/>
            <person name="Triplett J."/>
            <person name="Yang X."/>
            <person name="Ye C.Y."/>
            <person name="Mauro-Herrera M."/>
            <person name="Wang L."/>
            <person name="Li P."/>
            <person name="Sharma M."/>
            <person name="Sharma R."/>
            <person name="Ronald P.C."/>
            <person name="Panaud O."/>
            <person name="Kellogg E.A."/>
            <person name="Brutnell T.P."/>
            <person name="Doust A.N."/>
            <person name="Tuskan G.A."/>
            <person name="Rokhsar D."/>
            <person name="Devos K.M."/>
        </authorList>
    </citation>
    <scope>NUCLEOTIDE SEQUENCE [LARGE SCALE GENOMIC DNA]</scope>
    <source>
        <strain evidence="1">Yugu1</strain>
    </source>
</reference>
<evidence type="ECO:0000313" key="1">
    <source>
        <dbReference type="EMBL" id="RCV22351.1"/>
    </source>
</evidence>
<sequence length="100" mass="11424">MSSLIRPAKCADRGSEETSDHLIFGCPFSKWLWQNVGIDTDGCSVAKLWKHRSGVVFQSLPLSISHLLMACKEDARLWRARWKCADRRVVDVWCMKLACN</sequence>
<accession>A0A368QWN2</accession>
<reference evidence="1" key="2">
    <citation type="submission" date="2015-07" db="EMBL/GenBank/DDBJ databases">
        <authorList>
            <person name="Noorani M."/>
        </authorList>
    </citation>
    <scope>NUCLEOTIDE SEQUENCE</scope>
    <source>
        <strain evidence="1">Yugu1</strain>
    </source>
</reference>
<protein>
    <recommendedName>
        <fullName evidence="2">Reverse transcriptase zinc-binding domain-containing protein</fullName>
    </recommendedName>
</protein>
<gene>
    <name evidence="1" type="ORF">SETIT_4G213500v2</name>
</gene>
<dbReference type="OrthoDB" id="691688at2759"/>